<dbReference type="InterPro" id="IPR029432">
    <property type="entry name" value="Gp28/Gp37-like_dom"/>
</dbReference>
<dbReference type="EMBL" id="MF975637">
    <property type="protein sequence ID" value="ATN93670.1"/>
    <property type="molecule type" value="Genomic_DNA"/>
</dbReference>
<organism evidence="2 3">
    <name type="scientific">Streptomyces phage Scap1</name>
    <dbReference type="NCBI Taxonomy" id="2041354"/>
    <lineage>
        <taxon>Viruses</taxon>
        <taxon>Duplodnaviria</taxon>
        <taxon>Heunggongvirae</taxon>
        <taxon>Uroviricota</taxon>
        <taxon>Caudoviricetes</taxon>
        <taxon>Scapunavirus</taxon>
        <taxon>Scapunavirus scap1</taxon>
    </lineage>
</organism>
<feature type="domain" description="Gp28/Gp37-like" evidence="1">
    <location>
        <begin position="3"/>
        <end position="350"/>
    </location>
</feature>
<proteinExistence type="predicted"/>
<protein>
    <submittedName>
        <fullName evidence="2">Minor tail protein</fullName>
    </submittedName>
</protein>
<dbReference type="Pfam" id="PF14594">
    <property type="entry name" value="Sipho_Gp37"/>
    <property type="match status" value="1"/>
</dbReference>
<accession>A0A2D1GNT7</accession>
<gene>
    <name evidence="2" type="ORF">SEA_SCAP1_21</name>
</gene>
<sequence length="387" mass="43405">MEAYVLDPLLRRIAVIDQFESLIWTERFAAFGDFQMDIVSTPGMRTLLSTGTLLAMNESYRIMTVETVEDEVDSDGRRMLSVKGRSIEALLLDRVAKNSTEDLTTSPKWVITDPPATVARKIFHDICVTGVLDPSDVIPFVVEGSFLPPSTVVEPIDPITVELEPTTVYDAIEDICNVWSMGFRLVRNFDASELWFDVYTGSNRTTGQAVLPPVIFTPSLDNLQNTKELTTIDKSKNVAYVYSPAGFLKVYAPGADEDTEGFERHVLVVNANDVTSETTDIPGALLQKGMEELSKNRVSQSLDGEIAQNSQFKYGVHYNLGDIVEMRTDNATNNMRVTEQIFVSDREGERAYPTLSLNTFITTGSWLSWLNNKQWIELTTEEWIDQP</sequence>
<evidence type="ECO:0000259" key="1">
    <source>
        <dbReference type="Pfam" id="PF14594"/>
    </source>
</evidence>
<dbReference type="OrthoDB" id="3604at10239"/>
<evidence type="ECO:0000313" key="2">
    <source>
        <dbReference type="EMBL" id="ATN93670.1"/>
    </source>
</evidence>
<evidence type="ECO:0000313" key="3">
    <source>
        <dbReference type="Proteomes" id="UP000228985"/>
    </source>
</evidence>
<name>A0A2D1GNT7_9CAUD</name>
<dbReference type="Proteomes" id="UP000228985">
    <property type="component" value="Segment"/>
</dbReference>
<keyword evidence="3" id="KW-1185">Reference proteome</keyword>
<reference evidence="2 3" key="1">
    <citation type="submission" date="2017-09" db="EMBL/GenBank/DDBJ databases">
        <authorList>
            <person name="Ehlers B."/>
            <person name="Leendertz F.H."/>
        </authorList>
    </citation>
    <scope>NUCLEOTIDE SEQUENCE [LARGE SCALE GENOMIC DNA]</scope>
</reference>